<evidence type="ECO:0000313" key="3">
    <source>
        <dbReference type="Proteomes" id="UP000033103"/>
    </source>
</evidence>
<dbReference type="EMBL" id="CP011280">
    <property type="protein sequence ID" value="AKC95578.1"/>
    <property type="molecule type" value="Genomic_DNA"/>
</dbReference>
<dbReference type="KEGG" id="sns:VC03_03455"/>
<name>A0A0E3UUS7_9FUSO</name>
<dbReference type="OrthoDB" id="2109781at2"/>
<dbReference type="AlphaFoldDB" id="A0A0E3UUS7"/>
<dbReference type="InterPro" id="IPR038726">
    <property type="entry name" value="PDDEXK_AddAB-type"/>
</dbReference>
<dbReference type="HOGENOM" id="CLU_014981_0_0_0"/>
<evidence type="ECO:0000259" key="1">
    <source>
        <dbReference type="Pfam" id="PF12705"/>
    </source>
</evidence>
<reference evidence="2 3" key="1">
    <citation type="journal article" date="2012" name="BMC Genomics">
        <title>Genomic sequence analysis and characterization of Sneathia amnii sp. nov.</title>
        <authorList>
            <consortium name="Vaginal Microbiome Consortium (additional members)"/>
            <person name="Harwich M.D.Jr."/>
            <person name="Serrano M.G."/>
            <person name="Fettweis J.M."/>
            <person name="Alves J.M."/>
            <person name="Reimers M.A."/>
            <person name="Buck G.A."/>
            <person name="Jefferson K.K."/>
        </authorList>
    </citation>
    <scope>NUCLEOTIDE SEQUENCE [LARGE SCALE GENOMIC DNA]</scope>
    <source>
        <strain evidence="2 3">SN35</strain>
    </source>
</reference>
<sequence>MIEYIYHDITEKINIQGNDNTELVLNNKLELYNFFDRIHITKKIDLKEEKEVIFFYNSLDNQDKKLFNIKEYFDCIDIAYNFYNLMQDIHNNMIEKEDIVNILDSWQEKYIDTIYKIDAKMKSNKKYCPKYLKYFDCHIVNNYTKLYLINIFNISKREKEILNNLGIPVEFHLYVSKEDYDETNNILKNITYKKIDNVKAYSFNNTDTFLIYLTQYLQDNIQRKEKISLVDFSDNKKIYKQVSQNLLDYKIDRKFNISKTVTLLNHIYNILENNNLIYPIFYAVLDKDFVNFFEIKKDEIEKINSYMENSKKYINTDLIDKIHSTSLDEIYDRIIDTYTDEASIFVEALTEINSIKDFEGFNISDDELFNLKLLIKYLNDKPFKKELASTNFSFSTINNVEKSDELILLNLQDDLLKKENNFILSNLQRSKLKLSNNLDMKYEKYYPYIRKMYNKKSVLLFFIQNIEEDIEVCSVFKDLIYQTNIDIKNISYTPKEKIDFLNSAYSPRNIEKNEIFLTKKDNITLNNEFDNIHINAYNFYEFMESNIEIYFSNLLKKNKIRDINVDEISIGANVIGNIVHKIFEIAINRKEYNNLDKIKDEVLEQYRSYIITDYFNLYNTLLFTPVLSGILKFLKDNMENNLLSEIKLLLDYKNLNINIRQDILIESENGVDIVDIKTGKYNKKIDKHQKYQLMAYRLFNELNGKNINDTYLYFPFNKNSVKENENITVVELNKRIDEINKLTKIEMDAKDINYGLIDILRGSDYEM</sequence>
<dbReference type="STRING" id="187101.VC03_03455"/>
<dbReference type="Pfam" id="PF12705">
    <property type="entry name" value="PDDEXK_1"/>
    <property type="match status" value="1"/>
</dbReference>
<dbReference type="RefSeq" id="WP_046328684.1">
    <property type="nucleotide sequence ID" value="NZ_CP011280.1"/>
</dbReference>
<protein>
    <recommendedName>
        <fullName evidence="1">PD-(D/E)XK endonuclease-like domain-containing protein</fullName>
    </recommendedName>
</protein>
<dbReference type="Proteomes" id="UP000033103">
    <property type="component" value="Chromosome"/>
</dbReference>
<feature type="domain" description="PD-(D/E)XK endonuclease-like" evidence="1">
    <location>
        <begin position="569"/>
        <end position="733"/>
    </location>
</feature>
<proteinExistence type="predicted"/>
<organism evidence="2 3">
    <name type="scientific">Sneathia vaginalis</name>
    <dbReference type="NCBI Taxonomy" id="187101"/>
    <lineage>
        <taxon>Bacteria</taxon>
        <taxon>Fusobacteriati</taxon>
        <taxon>Fusobacteriota</taxon>
        <taxon>Fusobacteriia</taxon>
        <taxon>Fusobacteriales</taxon>
        <taxon>Leptotrichiaceae</taxon>
        <taxon>Sneathia</taxon>
    </lineage>
</organism>
<gene>
    <name evidence="2" type="ORF">VC03_03455</name>
</gene>
<accession>A0A0E3UUS7</accession>
<keyword evidence="3" id="KW-1185">Reference proteome</keyword>
<dbReference type="PATRIC" id="fig|1069640.6.peg.681"/>
<evidence type="ECO:0000313" key="2">
    <source>
        <dbReference type="EMBL" id="AKC95578.1"/>
    </source>
</evidence>